<keyword evidence="4" id="KW-0677">Repeat</keyword>
<dbReference type="AlphaFoldDB" id="A0A501WLR2"/>
<feature type="domain" description="Peptidase M10 serralysin C-terminal" evidence="5">
    <location>
        <begin position="246"/>
        <end position="337"/>
    </location>
</feature>
<gene>
    <name evidence="6" type="ORF">FJM51_18300</name>
</gene>
<comment type="subcellular location">
    <subcellularLocation>
        <location evidence="2">Secreted</location>
    </subcellularLocation>
</comment>
<evidence type="ECO:0000256" key="4">
    <source>
        <dbReference type="ARBA" id="ARBA00022737"/>
    </source>
</evidence>
<dbReference type="PRINTS" id="PR00313">
    <property type="entry name" value="CABNDNGRPT"/>
</dbReference>
<dbReference type="RefSeq" id="WP_140455581.1">
    <property type="nucleotide sequence ID" value="NZ_VFRP01000024.1"/>
</dbReference>
<dbReference type="InterPro" id="IPR013858">
    <property type="entry name" value="Peptidase_M10B_C"/>
</dbReference>
<evidence type="ECO:0000256" key="1">
    <source>
        <dbReference type="ARBA" id="ARBA00001913"/>
    </source>
</evidence>
<name>A0A501WLR2_9RHOB</name>
<organism evidence="6 7">
    <name type="scientific">Amaricoccus solimangrovi</name>
    <dbReference type="NCBI Taxonomy" id="2589815"/>
    <lineage>
        <taxon>Bacteria</taxon>
        <taxon>Pseudomonadati</taxon>
        <taxon>Pseudomonadota</taxon>
        <taxon>Alphaproteobacteria</taxon>
        <taxon>Rhodobacterales</taxon>
        <taxon>Paracoccaceae</taxon>
        <taxon>Amaricoccus</taxon>
    </lineage>
</organism>
<evidence type="ECO:0000256" key="2">
    <source>
        <dbReference type="ARBA" id="ARBA00004613"/>
    </source>
</evidence>
<comment type="cofactor">
    <cofactor evidence="1">
        <name>Ca(2+)</name>
        <dbReference type="ChEBI" id="CHEBI:29108"/>
    </cofactor>
</comment>
<keyword evidence="3" id="KW-0964">Secreted</keyword>
<dbReference type="OrthoDB" id="419320at2"/>
<dbReference type="GO" id="GO:0005615">
    <property type="term" value="C:extracellular space"/>
    <property type="evidence" value="ECO:0007669"/>
    <property type="project" value="InterPro"/>
</dbReference>
<dbReference type="Pfam" id="PF08548">
    <property type="entry name" value="Peptidase_M10_C"/>
    <property type="match status" value="1"/>
</dbReference>
<comment type="caution">
    <text evidence="6">The sequence shown here is derived from an EMBL/GenBank/DDBJ whole genome shotgun (WGS) entry which is preliminary data.</text>
</comment>
<proteinExistence type="predicted"/>
<reference evidence="6 7" key="1">
    <citation type="submission" date="2019-06" db="EMBL/GenBank/DDBJ databases">
        <title>A novel bacterium of genus Amaricoccus, isolated from marine sediment.</title>
        <authorList>
            <person name="Huang H."/>
            <person name="Mo K."/>
            <person name="Hu Y."/>
        </authorList>
    </citation>
    <scope>NUCLEOTIDE SEQUENCE [LARGE SCALE GENOMIC DNA]</scope>
    <source>
        <strain evidence="6 7">HB172011</strain>
    </source>
</reference>
<protein>
    <submittedName>
        <fullName evidence="6">Calcium-binding protein</fullName>
    </submittedName>
</protein>
<dbReference type="Proteomes" id="UP000319255">
    <property type="component" value="Unassembled WGS sequence"/>
</dbReference>
<dbReference type="Gene3D" id="2.150.10.10">
    <property type="entry name" value="Serralysin-like metalloprotease, C-terminal"/>
    <property type="match status" value="1"/>
</dbReference>
<dbReference type="InterPro" id="IPR001343">
    <property type="entry name" value="Hemolysn_Ca-bd"/>
</dbReference>
<evidence type="ECO:0000313" key="7">
    <source>
        <dbReference type="Proteomes" id="UP000319255"/>
    </source>
</evidence>
<evidence type="ECO:0000313" key="6">
    <source>
        <dbReference type="EMBL" id="TPE48157.1"/>
    </source>
</evidence>
<dbReference type="EMBL" id="VFRP01000024">
    <property type="protein sequence ID" value="TPE48157.1"/>
    <property type="molecule type" value="Genomic_DNA"/>
</dbReference>
<dbReference type="InterPro" id="IPR011049">
    <property type="entry name" value="Serralysin-like_metalloprot_C"/>
</dbReference>
<dbReference type="SUPFAM" id="SSF51120">
    <property type="entry name" value="beta-Roll"/>
    <property type="match status" value="1"/>
</dbReference>
<dbReference type="GO" id="GO:0005509">
    <property type="term" value="F:calcium ion binding"/>
    <property type="evidence" value="ECO:0007669"/>
    <property type="project" value="InterPro"/>
</dbReference>
<evidence type="ECO:0000256" key="3">
    <source>
        <dbReference type="ARBA" id="ARBA00022525"/>
    </source>
</evidence>
<accession>A0A501WLR2</accession>
<dbReference type="Pfam" id="PF00353">
    <property type="entry name" value="HemolysinCabind"/>
    <property type="match status" value="4"/>
</dbReference>
<keyword evidence="7" id="KW-1185">Reference proteome</keyword>
<sequence>MTTYFGSEDADVFNLDDRRTGASTVIANGGGGDDTFLIQENTEENYTALVLMDGGAGNDDLTGWAETEGNGTSAVYVYGDDGDDALTLYAGSFGNAADGLTVGRGGDGDDTIAGDVTHLGDSFPVRAVNDLAGGNGNDEITGHVRLHGILDPGDQDIRNVISGGNGDDRVSATMYFAYGASVETATSFVRGGNGNDRLSSVIDTDGSRVETNLHSELYGGVGNDRLSVKGGDGNILDGGSGADTLYGSAGADEMAGGTGADYLKGRGGEDLFIFENADDSPVAGRDRISDFTIGEDTIDLHALDAKSWRGGNQRFTFDDGGHGGSGKVWVEENPHSHGSLLYADTGREVLVVALLDGRGVHADDYSADDFIL</sequence>
<evidence type="ECO:0000259" key="5">
    <source>
        <dbReference type="Pfam" id="PF08548"/>
    </source>
</evidence>